<dbReference type="STRING" id="102285.A0A0R3TI06"/>
<keyword evidence="2" id="KW-1185">Reference proteome</keyword>
<reference evidence="3" key="1">
    <citation type="submission" date="2017-02" db="UniProtKB">
        <authorList>
            <consortium name="WormBaseParasite"/>
        </authorList>
    </citation>
    <scope>IDENTIFICATION</scope>
</reference>
<dbReference type="EMBL" id="UZAE01007999">
    <property type="protein sequence ID" value="VDO02553.1"/>
    <property type="molecule type" value="Genomic_DNA"/>
</dbReference>
<sequence>MNFRQAPSTTTTILTNCATISLKKALKIDDKPKSLPPPINPLADTDVRFGNFRETNTPSEQMRSLALETINDNYPADQWLQVFTDGSYIGNQANIGAGVFSELLSFFASGGQNRSAFEGEIEA</sequence>
<gene>
    <name evidence="1" type="ORF">HNAJ_LOCUS6693</name>
</gene>
<reference evidence="1 2" key="2">
    <citation type="submission" date="2018-11" db="EMBL/GenBank/DDBJ databases">
        <authorList>
            <consortium name="Pathogen Informatics"/>
        </authorList>
    </citation>
    <scope>NUCLEOTIDE SEQUENCE [LARGE SCALE GENOMIC DNA]</scope>
</reference>
<dbReference type="AlphaFoldDB" id="A0A0R3TI06"/>
<evidence type="ECO:0000313" key="2">
    <source>
        <dbReference type="Proteomes" id="UP000278807"/>
    </source>
</evidence>
<protein>
    <submittedName>
        <fullName evidence="3">RNase H domain-containing protein</fullName>
    </submittedName>
</protein>
<evidence type="ECO:0000313" key="1">
    <source>
        <dbReference type="EMBL" id="VDO02553.1"/>
    </source>
</evidence>
<organism evidence="3">
    <name type="scientific">Rodentolepis nana</name>
    <name type="common">Dwarf tapeworm</name>
    <name type="synonym">Hymenolepis nana</name>
    <dbReference type="NCBI Taxonomy" id="102285"/>
    <lineage>
        <taxon>Eukaryota</taxon>
        <taxon>Metazoa</taxon>
        <taxon>Spiralia</taxon>
        <taxon>Lophotrochozoa</taxon>
        <taxon>Platyhelminthes</taxon>
        <taxon>Cestoda</taxon>
        <taxon>Eucestoda</taxon>
        <taxon>Cyclophyllidea</taxon>
        <taxon>Hymenolepididae</taxon>
        <taxon>Rodentolepis</taxon>
    </lineage>
</organism>
<name>A0A0R3TI06_RODNA</name>
<dbReference type="OrthoDB" id="168509at2759"/>
<proteinExistence type="predicted"/>
<dbReference type="WBParaSite" id="HNAJ_0000669701-mRNA-1">
    <property type="protein sequence ID" value="HNAJ_0000669701-mRNA-1"/>
    <property type="gene ID" value="HNAJ_0000669701"/>
</dbReference>
<dbReference type="Proteomes" id="UP000278807">
    <property type="component" value="Unassembled WGS sequence"/>
</dbReference>
<evidence type="ECO:0000313" key="3">
    <source>
        <dbReference type="WBParaSite" id="HNAJ_0000669701-mRNA-1"/>
    </source>
</evidence>
<accession>A0A0R3TI06</accession>